<feature type="transmembrane region" description="Helical" evidence="5">
    <location>
        <begin position="248"/>
        <end position="273"/>
    </location>
</feature>
<feature type="transmembrane region" description="Helical" evidence="5">
    <location>
        <begin position="100"/>
        <end position="119"/>
    </location>
</feature>
<gene>
    <name evidence="7" type="ORF">TsocGM_14010</name>
</gene>
<protein>
    <submittedName>
        <fullName evidence="7">MFS transporter</fullName>
    </submittedName>
</protein>
<feature type="transmembrane region" description="Helical" evidence="5">
    <location>
        <begin position="20"/>
        <end position="43"/>
    </location>
</feature>
<comment type="subcellular location">
    <subcellularLocation>
        <location evidence="1">Membrane</location>
        <topology evidence="1">Multi-pass membrane protein</topology>
    </subcellularLocation>
</comment>
<dbReference type="InterPro" id="IPR011701">
    <property type="entry name" value="MFS"/>
</dbReference>
<dbReference type="GO" id="GO:0046943">
    <property type="term" value="F:carboxylic acid transmembrane transporter activity"/>
    <property type="evidence" value="ECO:0007669"/>
    <property type="project" value="TreeGrafter"/>
</dbReference>
<evidence type="ECO:0000259" key="6">
    <source>
        <dbReference type="PROSITE" id="PS50850"/>
    </source>
</evidence>
<keyword evidence="8" id="KW-1185">Reference proteome</keyword>
<dbReference type="SUPFAM" id="SSF103473">
    <property type="entry name" value="MFS general substrate transporter"/>
    <property type="match status" value="1"/>
</dbReference>
<evidence type="ECO:0000256" key="3">
    <source>
        <dbReference type="ARBA" id="ARBA00022989"/>
    </source>
</evidence>
<feature type="transmembrane region" description="Helical" evidence="5">
    <location>
        <begin position="190"/>
        <end position="209"/>
    </location>
</feature>
<sequence length="439" mass="46333">MAGTPDPPDRPRVGPGAAPWLVFAIASAGWVFDVYEGQLFAVFKGPMLRELLGGSPGAELTESLRGRIDWHSNVALALFLVGGAAGGLGFGMLADRIGRVRTMGVTILVYSVFSALTCFVRESWQMHALRFLVAIGVGGEWAIAAALVAESVPTRWRAWAGGAFHASSVIGLVLASATGWLFAGPDQWRWAFLIGLAPALLVLWIRLSLREPDRWQRSSAGPDDGPETTPAAGSLRELLGDPRWRPRALIGLGLAAVGLGTYWGVFAFAPELVKEVLPDTLTDAEKQARASQVYSLITLTGSAAGLLAFAPLASTLGRRATFLIYHAGALVLVPAAFLAASSLASTVLLLALMAAFVVGMHAGYAIYFPELFPTRLRATGTSFCFNVGRVLGAVMLLVRGWLGATIGVRPAVAVVSLVFLVGIGLLAFAPETKGTELPD</sequence>
<proteinExistence type="predicted"/>
<evidence type="ECO:0000313" key="8">
    <source>
        <dbReference type="Proteomes" id="UP000280296"/>
    </source>
</evidence>
<feature type="transmembrane region" description="Helical" evidence="5">
    <location>
        <begin position="158"/>
        <end position="183"/>
    </location>
</feature>
<organism evidence="7 8">
    <name type="scientific">Tautonia sociabilis</name>
    <dbReference type="NCBI Taxonomy" id="2080755"/>
    <lineage>
        <taxon>Bacteria</taxon>
        <taxon>Pseudomonadati</taxon>
        <taxon>Planctomycetota</taxon>
        <taxon>Planctomycetia</taxon>
        <taxon>Isosphaerales</taxon>
        <taxon>Isosphaeraceae</taxon>
        <taxon>Tautonia</taxon>
    </lineage>
</organism>
<dbReference type="InterPro" id="IPR020846">
    <property type="entry name" value="MFS_dom"/>
</dbReference>
<keyword evidence="2 5" id="KW-0812">Transmembrane</keyword>
<feature type="transmembrane region" description="Helical" evidence="5">
    <location>
        <begin position="347"/>
        <end position="367"/>
    </location>
</feature>
<dbReference type="PANTHER" id="PTHR23508">
    <property type="entry name" value="CARBOXYLIC ACID TRANSPORTER PROTEIN HOMOLOG"/>
    <property type="match status" value="1"/>
</dbReference>
<name>A0A432MI73_9BACT</name>
<reference evidence="7 8" key="1">
    <citation type="submission" date="2018-12" db="EMBL/GenBank/DDBJ databases">
        <authorList>
            <person name="Toschakov S.V."/>
        </authorList>
    </citation>
    <scope>NUCLEOTIDE SEQUENCE [LARGE SCALE GENOMIC DNA]</scope>
    <source>
        <strain evidence="7 8">GM2012</strain>
    </source>
</reference>
<evidence type="ECO:0000256" key="2">
    <source>
        <dbReference type="ARBA" id="ARBA00022692"/>
    </source>
</evidence>
<evidence type="ECO:0000313" key="7">
    <source>
        <dbReference type="EMBL" id="RUL87052.1"/>
    </source>
</evidence>
<dbReference type="InterPro" id="IPR036259">
    <property type="entry name" value="MFS_trans_sf"/>
</dbReference>
<accession>A0A432MI73</accession>
<feature type="transmembrane region" description="Helical" evidence="5">
    <location>
        <begin position="379"/>
        <end position="398"/>
    </location>
</feature>
<dbReference type="AlphaFoldDB" id="A0A432MI73"/>
<dbReference type="PROSITE" id="PS50850">
    <property type="entry name" value="MFS"/>
    <property type="match status" value="1"/>
</dbReference>
<dbReference type="Proteomes" id="UP000280296">
    <property type="component" value="Unassembled WGS sequence"/>
</dbReference>
<evidence type="ECO:0000256" key="4">
    <source>
        <dbReference type="ARBA" id="ARBA00023136"/>
    </source>
</evidence>
<evidence type="ECO:0000256" key="5">
    <source>
        <dbReference type="SAM" id="Phobius"/>
    </source>
</evidence>
<feature type="domain" description="Major facilitator superfamily (MFS) profile" evidence="6">
    <location>
        <begin position="22"/>
        <end position="433"/>
    </location>
</feature>
<keyword evidence="4 5" id="KW-0472">Membrane</keyword>
<feature type="transmembrane region" description="Helical" evidence="5">
    <location>
        <begin position="320"/>
        <end position="340"/>
    </location>
</feature>
<feature type="transmembrane region" description="Helical" evidence="5">
    <location>
        <begin position="131"/>
        <end position="152"/>
    </location>
</feature>
<reference evidence="7 8" key="2">
    <citation type="submission" date="2019-01" db="EMBL/GenBank/DDBJ databases">
        <title>Tautonia sociabilis, a novel thermotolerant planctomycete of Isosphaeraceae family, isolated from a 4000 m deep subterranean habitat.</title>
        <authorList>
            <person name="Kovaleva O.L."/>
            <person name="Elcheninov A.G."/>
            <person name="Van Heerden E."/>
            <person name="Toshchakov S.V."/>
            <person name="Novikov A."/>
            <person name="Bonch-Osmolovskaya E.A."/>
            <person name="Kublanov I.V."/>
        </authorList>
    </citation>
    <scope>NUCLEOTIDE SEQUENCE [LARGE SCALE GENOMIC DNA]</scope>
    <source>
        <strain evidence="7 8">GM2012</strain>
    </source>
</reference>
<dbReference type="PANTHER" id="PTHR23508:SF10">
    <property type="entry name" value="CARBOXYLIC ACID TRANSPORTER PROTEIN HOMOLOG"/>
    <property type="match status" value="1"/>
</dbReference>
<keyword evidence="3 5" id="KW-1133">Transmembrane helix</keyword>
<dbReference type="GO" id="GO:0005886">
    <property type="term" value="C:plasma membrane"/>
    <property type="evidence" value="ECO:0007669"/>
    <property type="project" value="TreeGrafter"/>
</dbReference>
<dbReference type="EMBL" id="RYZH01000026">
    <property type="protein sequence ID" value="RUL87052.1"/>
    <property type="molecule type" value="Genomic_DNA"/>
</dbReference>
<evidence type="ECO:0000256" key="1">
    <source>
        <dbReference type="ARBA" id="ARBA00004141"/>
    </source>
</evidence>
<dbReference type="Pfam" id="PF07690">
    <property type="entry name" value="MFS_1"/>
    <property type="match status" value="1"/>
</dbReference>
<feature type="transmembrane region" description="Helical" evidence="5">
    <location>
        <begin position="293"/>
        <end position="314"/>
    </location>
</feature>
<dbReference type="RefSeq" id="WP_126726096.1">
    <property type="nucleotide sequence ID" value="NZ_RYZH01000026.1"/>
</dbReference>
<comment type="caution">
    <text evidence="7">The sequence shown here is derived from an EMBL/GenBank/DDBJ whole genome shotgun (WGS) entry which is preliminary data.</text>
</comment>
<dbReference type="OrthoDB" id="9787026at2"/>
<dbReference type="Gene3D" id="1.20.1250.20">
    <property type="entry name" value="MFS general substrate transporter like domains"/>
    <property type="match status" value="2"/>
</dbReference>
<feature type="transmembrane region" description="Helical" evidence="5">
    <location>
        <begin position="410"/>
        <end position="429"/>
    </location>
</feature>
<feature type="transmembrane region" description="Helical" evidence="5">
    <location>
        <begin position="74"/>
        <end position="94"/>
    </location>
</feature>